<name>A0A8T1M6R2_CLOSI</name>
<organism evidence="1 2">
    <name type="scientific">Clonorchis sinensis</name>
    <name type="common">Chinese liver fluke</name>
    <dbReference type="NCBI Taxonomy" id="79923"/>
    <lineage>
        <taxon>Eukaryota</taxon>
        <taxon>Metazoa</taxon>
        <taxon>Spiralia</taxon>
        <taxon>Lophotrochozoa</taxon>
        <taxon>Platyhelminthes</taxon>
        <taxon>Trematoda</taxon>
        <taxon>Digenea</taxon>
        <taxon>Opisthorchiida</taxon>
        <taxon>Opisthorchiata</taxon>
        <taxon>Opisthorchiidae</taxon>
        <taxon>Clonorchis</taxon>
    </lineage>
</organism>
<reference evidence="1 2" key="2">
    <citation type="journal article" date="2021" name="Genomics">
        <title>High-quality reference genome for Clonorchis sinensis.</title>
        <authorList>
            <person name="Young N.D."/>
            <person name="Stroehlein A.J."/>
            <person name="Kinkar L."/>
            <person name="Wang T."/>
            <person name="Sohn W.M."/>
            <person name="Chang B.C.H."/>
            <person name="Kaur P."/>
            <person name="Weisz D."/>
            <person name="Dudchenko O."/>
            <person name="Aiden E.L."/>
            <person name="Korhonen P.K."/>
            <person name="Gasser R.B."/>
        </authorList>
    </citation>
    <scope>NUCLEOTIDE SEQUENCE [LARGE SCALE GENOMIC DNA]</scope>
    <source>
        <strain evidence="1">Cs-k2</strain>
    </source>
</reference>
<dbReference type="Proteomes" id="UP000286415">
    <property type="component" value="Unassembled WGS sequence"/>
</dbReference>
<gene>
    <name evidence="1" type="ORF">CSKR_203157</name>
</gene>
<proteinExistence type="predicted"/>
<dbReference type="OrthoDB" id="10380358at2759"/>
<evidence type="ECO:0000313" key="2">
    <source>
        <dbReference type="Proteomes" id="UP000286415"/>
    </source>
</evidence>
<comment type="caution">
    <text evidence="1">The sequence shown here is derived from an EMBL/GenBank/DDBJ whole genome shotgun (WGS) entry which is preliminary data.</text>
</comment>
<evidence type="ECO:0000313" key="1">
    <source>
        <dbReference type="EMBL" id="KAG5445104.1"/>
    </source>
</evidence>
<dbReference type="AlphaFoldDB" id="A0A8T1M6R2"/>
<sequence>MGCATRAIDNWSVTRRDAVRLITRLDWSSRLIDAIVEEQHAGPRKVGASFNTQALNIIIEVGGYCPKCSLE</sequence>
<reference evidence="1 2" key="1">
    <citation type="journal article" date="2018" name="Biotechnol. Adv.">
        <title>Improved genomic resources and new bioinformatic workflow for the carcinogenic parasite Clonorchis sinensis: Biotechnological implications.</title>
        <authorList>
            <person name="Wang D."/>
            <person name="Korhonen P.K."/>
            <person name="Gasser R.B."/>
            <person name="Young N.D."/>
        </authorList>
    </citation>
    <scope>NUCLEOTIDE SEQUENCE [LARGE SCALE GENOMIC DNA]</scope>
    <source>
        <strain evidence="1">Cs-k2</strain>
    </source>
</reference>
<protein>
    <submittedName>
        <fullName evidence="1">Uncharacterized protein</fullName>
    </submittedName>
</protein>
<keyword evidence="2" id="KW-1185">Reference proteome</keyword>
<dbReference type="EMBL" id="NIRI02000056">
    <property type="protein sequence ID" value="KAG5445104.1"/>
    <property type="molecule type" value="Genomic_DNA"/>
</dbReference>
<accession>A0A8T1M6R2</accession>